<dbReference type="GO" id="GO:0032259">
    <property type="term" value="P:methylation"/>
    <property type="evidence" value="ECO:0007669"/>
    <property type="project" value="UniProtKB-KW"/>
</dbReference>
<dbReference type="InterPro" id="IPR029063">
    <property type="entry name" value="SAM-dependent_MTases_sf"/>
</dbReference>
<keyword evidence="2" id="KW-0830">Ubiquinone</keyword>
<evidence type="ECO:0000259" key="1">
    <source>
        <dbReference type="Pfam" id="PF13847"/>
    </source>
</evidence>
<dbReference type="OrthoDB" id="9774345at2"/>
<dbReference type="PANTHER" id="PTHR43861:SF1">
    <property type="entry name" value="TRANS-ACONITATE 2-METHYLTRANSFERASE"/>
    <property type="match status" value="1"/>
</dbReference>
<dbReference type="Gene3D" id="3.40.50.150">
    <property type="entry name" value="Vaccinia Virus protein VP39"/>
    <property type="match status" value="1"/>
</dbReference>
<organism evidence="2">
    <name type="scientific">Akkermansia muciniphila</name>
    <dbReference type="NCBI Taxonomy" id="239935"/>
    <lineage>
        <taxon>Bacteria</taxon>
        <taxon>Pseudomonadati</taxon>
        <taxon>Verrucomicrobiota</taxon>
        <taxon>Verrucomicrobiia</taxon>
        <taxon>Verrucomicrobiales</taxon>
        <taxon>Akkermansiaceae</taxon>
        <taxon>Akkermansia</taxon>
    </lineage>
</organism>
<dbReference type="PANTHER" id="PTHR43861">
    <property type="entry name" value="TRANS-ACONITATE 2-METHYLTRANSFERASE-RELATED"/>
    <property type="match status" value="1"/>
</dbReference>
<dbReference type="SUPFAM" id="SSF53335">
    <property type="entry name" value="S-adenosyl-L-methionine-dependent methyltransferases"/>
    <property type="match status" value="1"/>
</dbReference>
<name>A0A6N2UVH8_9BACT</name>
<dbReference type="AlphaFoldDB" id="A0A6N2UVH8"/>
<reference evidence="2" key="1">
    <citation type="submission" date="2019-11" db="EMBL/GenBank/DDBJ databases">
        <authorList>
            <person name="Feng L."/>
        </authorList>
    </citation>
    <scope>NUCLEOTIDE SEQUENCE</scope>
    <source>
        <strain evidence="2">AMuciniphilaLFYP55</strain>
    </source>
</reference>
<dbReference type="GO" id="GO:0008168">
    <property type="term" value="F:methyltransferase activity"/>
    <property type="evidence" value="ECO:0007669"/>
    <property type="project" value="UniProtKB-KW"/>
</dbReference>
<keyword evidence="2" id="KW-0808">Transferase</keyword>
<dbReference type="Pfam" id="PF13847">
    <property type="entry name" value="Methyltransf_31"/>
    <property type="match status" value="1"/>
</dbReference>
<feature type="domain" description="Methyltransferase" evidence="1">
    <location>
        <begin position="45"/>
        <end position="152"/>
    </location>
</feature>
<keyword evidence="2" id="KW-0489">Methyltransferase</keyword>
<dbReference type="CDD" id="cd02440">
    <property type="entry name" value="AdoMet_MTases"/>
    <property type="match status" value="1"/>
</dbReference>
<dbReference type="InterPro" id="IPR025714">
    <property type="entry name" value="Methyltranfer_dom"/>
</dbReference>
<accession>A0A6N2UVH8</accession>
<evidence type="ECO:0000313" key="2">
    <source>
        <dbReference type="EMBL" id="VYT21203.1"/>
    </source>
</evidence>
<dbReference type="EMBL" id="CACRSS010000020">
    <property type="protein sequence ID" value="VYT21203.1"/>
    <property type="molecule type" value="Genomic_DNA"/>
</dbReference>
<protein>
    <submittedName>
        <fullName evidence="2">Bifunctional 3-demethylubiquinone-9 3-methyltransferase/ 2-octaprenyl-6-hydroxy phenol methylase</fullName>
    </submittedName>
</protein>
<sequence>MIEIESNKQAWGKISEEHYHHFKALLSDDDLHLNYYIQEELGDISGKEIIHLQCNTGADTLILAKTAKSVVGVDLVPDNIFFANKLAGDLNFKNVKFIEADIMTLSKVHGEKYDIVFTSEGVLGWLPDLNVWANTIRSLLKDNGYLYVFDSHPFFLSFDESKLDKEVFEIKYPYFSKIPSVDSSIGGYACEPKDGVKSYFWMHTVSDIINSLTRAGLHIEYFNEHAENFYDSGNMQASSSKKGLYAYSCNRDKYPMSFSLKASAYPAK</sequence>
<gene>
    <name evidence="2" type="ORF">AMLFYP55_01103</name>
</gene>
<proteinExistence type="predicted"/>
<dbReference type="RefSeq" id="WP_102721590.1">
    <property type="nucleotide sequence ID" value="NZ_CACRSS010000020.1"/>
</dbReference>